<dbReference type="InterPro" id="IPR014729">
    <property type="entry name" value="Rossmann-like_a/b/a_fold"/>
</dbReference>
<keyword evidence="8" id="KW-1185">Reference proteome</keyword>
<evidence type="ECO:0000256" key="2">
    <source>
        <dbReference type="ARBA" id="ARBA00008791"/>
    </source>
</evidence>
<gene>
    <name evidence="7" type="ORF">BCF53_10993</name>
</gene>
<evidence type="ECO:0000256" key="1">
    <source>
        <dbReference type="ARBA" id="ARBA00004496"/>
    </source>
</evidence>
<dbReference type="PANTHER" id="PTHR46268:SF23">
    <property type="entry name" value="UNIVERSAL STRESS PROTEIN A-RELATED"/>
    <property type="match status" value="1"/>
</dbReference>
<evidence type="ECO:0000313" key="7">
    <source>
        <dbReference type="EMBL" id="TCS40384.1"/>
    </source>
</evidence>
<dbReference type="PANTHER" id="PTHR46268">
    <property type="entry name" value="STRESS RESPONSE PROTEIN NHAX"/>
    <property type="match status" value="1"/>
</dbReference>
<evidence type="ECO:0000256" key="4">
    <source>
        <dbReference type="ARBA" id="ARBA00022490"/>
    </source>
</evidence>
<comment type="similarity">
    <text evidence="2 5">Belongs to the universal stress protein A family.</text>
</comment>
<keyword evidence="4 5" id="KW-0963">Cytoplasm</keyword>
<evidence type="ECO:0000313" key="8">
    <source>
        <dbReference type="Proteomes" id="UP000295793"/>
    </source>
</evidence>
<evidence type="ECO:0000259" key="6">
    <source>
        <dbReference type="Pfam" id="PF00582"/>
    </source>
</evidence>
<dbReference type="PIRSF" id="PIRSF006276">
    <property type="entry name" value="UspA"/>
    <property type="match status" value="1"/>
</dbReference>
<feature type="domain" description="UspA" evidence="6">
    <location>
        <begin position="3"/>
        <end position="138"/>
    </location>
</feature>
<dbReference type="Proteomes" id="UP000295793">
    <property type="component" value="Unassembled WGS sequence"/>
</dbReference>
<dbReference type="GO" id="GO:0005737">
    <property type="term" value="C:cytoplasm"/>
    <property type="evidence" value="ECO:0007669"/>
    <property type="project" value="UniProtKB-SubCell"/>
</dbReference>
<sequence>MSYKHIVVAVDLKDASETVTKKAVALAKSLGAEISLIHVDITHPDGDVREYDKAETQLLESEHKMLNDALTTMAGSLGVPIAHSMVVDGDVEKKLMETVSDLGADLLVSGHHHGFWKRWWSSARKLVDVATVDLLLVRL</sequence>
<dbReference type="EMBL" id="SLZR01000009">
    <property type="protein sequence ID" value="TCS40384.1"/>
    <property type="molecule type" value="Genomic_DNA"/>
</dbReference>
<comment type="subcellular location">
    <subcellularLocation>
        <location evidence="1 5">Cytoplasm</location>
    </subcellularLocation>
</comment>
<dbReference type="OrthoDB" id="9792500at2"/>
<evidence type="ECO:0000256" key="5">
    <source>
        <dbReference type="PIRNR" id="PIRNR006276"/>
    </source>
</evidence>
<dbReference type="InterPro" id="IPR006016">
    <property type="entry name" value="UspA"/>
</dbReference>
<dbReference type="RefSeq" id="WP_132701894.1">
    <property type="nucleotide sequence ID" value="NZ_SLZR01000009.1"/>
</dbReference>
<accession>A0A4R3I3I2</accession>
<protein>
    <recommendedName>
        <fullName evidence="5">Universal stress protein</fullName>
    </recommendedName>
</protein>
<proteinExistence type="inferred from homology"/>
<comment type="subunit">
    <text evidence="3">Homodimer.</text>
</comment>
<dbReference type="InterPro" id="IPR006015">
    <property type="entry name" value="Universal_stress_UspA"/>
</dbReference>
<reference evidence="7 8" key="1">
    <citation type="submission" date="2019-03" db="EMBL/GenBank/DDBJ databases">
        <title>Genomic Encyclopedia of Archaeal and Bacterial Type Strains, Phase II (KMG-II): from individual species to whole genera.</title>
        <authorList>
            <person name="Goeker M."/>
        </authorList>
    </citation>
    <scope>NUCLEOTIDE SEQUENCE [LARGE SCALE GENOMIC DNA]</scope>
    <source>
        <strain evidence="7 8">DSM 15388</strain>
    </source>
</reference>
<dbReference type="Gene3D" id="3.40.50.620">
    <property type="entry name" value="HUPs"/>
    <property type="match status" value="1"/>
</dbReference>
<dbReference type="AlphaFoldDB" id="A0A4R3I3I2"/>
<dbReference type="Pfam" id="PF00582">
    <property type="entry name" value="Usp"/>
    <property type="match status" value="1"/>
</dbReference>
<name>A0A4R3I3I2_9GAMM</name>
<comment type="caution">
    <text evidence="7">The sequence shown here is derived from an EMBL/GenBank/DDBJ whole genome shotgun (WGS) entry which is preliminary data.</text>
</comment>
<dbReference type="SUPFAM" id="SSF52402">
    <property type="entry name" value="Adenine nucleotide alpha hydrolases-like"/>
    <property type="match status" value="1"/>
</dbReference>
<organism evidence="7 8">
    <name type="scientific">Reinekea marinisedimentorum</name>
    <dbReference type="NCBI Taxonomy" id="230495"/>
    <lineage>
        <taxon>Bacteria</taxon>
        <taxon>Pseudomonadati</taxon>
        <taxon>Pseudomonadota</taxon>
        <taxon>Gammaproteobacteria</taxon>
        <taxon>Oceanospirillales</taxon>
        <taxon>Saccharospirillaceae</taxon>
        <taxon>Reinekea</taxon>
    </lineage>
</organism>
<evidence type="ECO:0000256" key="3">
    <source>
        <dbReference type="ARBA" id="ARBA00011738"/>
    </source>
</evidence>